<evidence type="ECO:0000313" key="2">
    <source>
        <dbReference type="EMBL" id="ABK22323.1"/>
    </source>
</evidence>
<keyword evidence="1" id="KW-1133">Transmembrane helix</keyword>
<sequence length="124" mass="13194">MLNGAYFITSGAVAADNYALASSLGAKPALLVETITGEAGALQGRTQSSNGKTHMSVSAAPMSKLSASHSHQIIYFFFLCTGCLTALNVVRFSRLYGYVLVHEIVIGCGMSNPFLRNREMESAI</sequence>
<proteinExistence type="evidence at transcript level"/>
<dbReference type="EMBL" id="EF082972">
    <property type="protein sequence ID" value="ABK22323.1"/>
    <property type="molecule type" value="mRNA"/>
</dbReference>
<organism evidence="2">
    <name type="scientific">Picea sitchensis</name>
    <name type="common">Sitka spruce</name>
    <name type="synonym">Pinus sitchensis</name>
    <dbReference type="NCBI Taxonomy" id="3332"/>
    <lineage>
        <taxon>Eukaryota</taxon>
        <taxon>Viridiplantae</taxon>
        <taxon>Streptophyta</taxon>
        <taxon>Embryophyta</taxon>
        <taxon>Tracheophyta</taxon>
        <taxon>Spermatophyta</taxon>
        <taxon>Pinopsida</taxon>
        <taxon>Pinidae</taxon>
        <taxon>Conifers I</taxon>
        <taxon>Pinales</taxon>
        <taxon>Pinaceae</taxon>
        <taxon>Picea</taxon>
    </lineage>
</organism>
<name>A9NNW2_PICSI</name>
<accession>A9NNW2</accession>
<dbReference type="AlphaFoldDB" id="A9NNW2"/>
<feature type="transmembrane region" description="Helical" evidence="1">
    <location>
        <begin position="73"/>
        <end position="90"/>
    </location>
</feature>
<keyword evidence="1" id="KW-0812">Transmembrane</keyword>
<keyword evidence="1" id="KW-0472">Membrane</keyword>
<protein>
    <submittedName>
        <fullName evidence="2">Uncharacterized protein</fullName>
    </submittedName>
</protein>
<reference evidence="2" key="1">
    <citation type="journal article" date="2008" name="BMC Genomics">
        <title>A conifer genomics resource of 200,000 spruce (Picea spp.) ESTs and 6,464 high-quality, sequence-finished full-length cDNAs for Sitka spruce (Picea sitchensis).</title>
        <authorList>
            <person name="Ralph S.G."/>
            <person name="Chun H.J."/>
            <person name="Kolosova N."/>
            <person name="Cooper D."/>
            <person name="Oddy C."/>
            <person name="Ritland C.E."/>
            <person name="Kirkpatrick R."/>
            <person name="Moore R."/>
            <person name="Barber S."/>
            <person name="Holt R.A."/>
            <person name="Jones S.J."/>
            <person name="Marra M.A."/>
            <person name="Douglas C.J."/>
            <person name="Ritland K."/>
            <person name="Bohlmann J."/>
        </authorList>
    </citation>
    <scope>NUCLEOTIDE SEQUENCE</scope>
    <source>
        <tissue evidence="2">Green portion of the leader tissue</tissue>
    </source>
</reference>
<evidence type="ECO:0000256" key="1">
    <source>
        <dbReference type="SAM" id="Phobius"/>
    </source>
</evidence>